<feature type="domain" description="Fe/B12 periplasmic-binding" evidence="1">
    <location>
        <begin position="6"/>
        <end position="260"/>
    </location>
</feature>
<dbReference type="Proteomes" id="UP000295794">
    <property type="component" value="Unassembled WGS sequence"/>
</dbReference>
<evidence type="ECO:0000313" key="2">
    <source>
        <dbReference type="EMBL" id="STR45345.1"/>
    </source>
</evidence>
<reference evidence="2 4" key="1">
    <citation type="submission" date="2018-06" db="EMBL/GenBank/DDBJ databases">
        <authorList>
            <consortium name="Pathogen Informatics"/>
            <person name="Doyle S."/>
        </authorList>
    </citation>
    <scope>NUCLEOTIDE SEQUENCE [LARGE SCALE GENOMIC DNA]</scope>
    <source>
        <strain evidence="2 4">NCTC11159</strain>
    </source>
</reference>
<accession>A0A377SVE9</accession>
<dbReference type="Pfam" id="PF01497">
    <property type="entry name" value="Peripla_BP_2"/>
    <property type="match status" value="1"/>
</dbReference>
<protein>
    <submittedName>
        <fullName evidence="3">Iron complex transport system substrate-binding protein</fullName>
    </submittedName>
    <submittedName>
        <fullName evidence="2">Staphylococcal iron-regulated protein F</fullName>
    </submittedName>
</protein>
<dbReference type="SUPFAM" id="SSF53807">
    <property type="entry name" value="Helical backbone' metal receptor"/>
    <property type="match status" value="1"/>
</dbReference>
<evidence type="ECO:0000259" key="1">
    <source>
        <dbReference type="PROSITE" id="PS50983"/>
    </source>
</evidence>
<evidence type="ECO:0000313" key="5">
    <source>
        <dbReference type="Proteomes" id="UP000295794"/>
    </source>
</evidence>
<proteinExistence type="predicted"/>
<dbReference type="OrthoDB" id="9775594at2"/>
<dbReference type="GO" id="GO:0071281">
    <property type="term" value="P:cellular response to iron ion"/>
    <property type="evidence" value="ECO:0007669"/>
    <property type="project" value="TreeGrafter"/>
</dbReference>
<organism evidence="2 4">
    <name type="scientific">Iodobacter fluviatilis</name>
    <dbReference type="NCBI Taxonomy" id="537"/>
    <lineage>
        <taxon>Bacteria</taxon>
        <taxon>Pseudomonadati</taxon>
        <taxon>Pseudomonadota</taxon>
        <taxon>Betaproteobacteria</taxon>
        <taxon>Neisseriales</taxon>
        <taxon>Chitinibacteraceae</taxon>
        <taxon>Iodobacter</taxon>
    </lineage>
</organism>
<dbReference type="PROSITE" id="PS50983">
    <property type="entry name" value="FE_B12_PBP"/>
    <property type="match status" value="1"/>
</dbReference>
<keyword evidence="5" id="KW-1185">Reference proteome</keyword>
<dbReference type="Proteomes" id="UP000255108">
    <property type="component" value="Unassembled WGS sequence"/>
</dbReference>
<dbReference type="InterPro" id="IPR002491">
    <property type="entry name" value="ABC_transptr_periplasmic_BD"/>
</dbReference>
<dbReference type="RefSeq" id="WP_115229258.1">
    <property type="nucleotide sequence ID" value="NZ_CAWOLO010000004.1"/>
</dbReference>
<name>A0A377SVE9_9NEIS</name>
<reference evidence="3 5" key="2">
    <citation type="submission" date="2019-03" db="EMBL/GenBank/DDBJ databases">
        <title>Genomic Encyclopedia of Type Strains, Phase IV (KMG-IV): sequencing the most valuable type-strain genomes for metagenomic binning, comparative biology and taxonomic classification.</title>
        <authorList>
            <person name="Goeker M."/>
        </authorList>
    </citation>
    <scope>NUCLEOTIDE SEQUENCE [LARGE SCALE GENOMIC DNA]</scope>
    <source>
        <strain evidence="3 5">DSM 3764</strain>
    </source>
</reference>
<evidence type="ECO:0000313" key="3">
    <source>
        <dbReference type="EMBL" id="TCU87844.1"/>
    </source>
</evidence>
<sequence>MNTPTKIACLSSETVDVLYALGQQHHIAGISAFSRHPEGVTKQHPIICGFSSAKVEKILAVKPDLVLAYSSLQGEMVKECILAGLEVHFFNQKSLAGIFNMIATLGRLLDCQPAATALLADLQTQIEAARAKAATFKSRPKVYFEEWHDPLYTGIRWVSELIEIAGGDDIFSQLSHATRAKDRTVSPEQIIAAQPDIIIGSWCGQPFDADAVRARPDWKSIPAIANNQLFEVASHDLLVPGIAAIRDGLPKIQKMIADWQLNTKPTS</sequence>
<dbReference type="EMBL" id="UGHR01000004">
    <property type="protein sequence ID" value="STR45345.1"/>
    <property type="molecule type" value="Genomic_DNA"/>
</dbReference>
<dbReference type="Gene3D" id="3.40.50.1980">
    <property type="entry name" value="Nitrogenase molybdenum iron protein domain"/>
    <property type="match status" value="2"/>
</dbReference>
<dbReference type="InterPro" id="IPR050902">
    <property type="entry name" value="ABC_Transporter_SBP"/>
</dbReference>
<dbReference type="PANTHER" id="PTHR30535">
    <property type="entry name" value="VITAMIN B12-BINDING PROTEIN"/>
    <property type="match status" value="1"/>
</dbReference>
<gene>
    <name evidence="2" type="primary">isdE</name>
    <name evidence="3" type="ORF">EV682_1047</name>
    <name evidence="2" type="ORF">NCTC11159_03915</name>
</gene>
<evidence type="ECO:0000313" key="4">
    <source>
        <dbReference type="Proteomes" id="UP000255108"/>
    </source>
</evidence>
<dbReference type="PANTHER" id="PTHR30535:SF34">
    <property type="entry name" value="MOLYBDATE-BINDING PROTEIN MOLA"/>
    <property type="match status" value="1"/>
</dbReference>
<dbReference type="EMBL" id="SMBT01000004">
    <property type="protein sequence ID" value="TCU87844.1"/>
    <property type="molecule type" value="Genomic_DNA"/>
</dbReference>
<dbReference type="AlphaFoldDB" id="A0A377SVE9"/>